<dbReference type="OrthoDB" id="1688509at2"/>
<protein>
    <recommendedName>
        <fullName evidence="4">ABC3 transporter permease protein domain-containing protein</fullName>
    </recommendedName>
</protein>
<keyword evidence="1" id="KW-0812">Transmembrane</keyword>
<keyword evidence="1" id="KW-0472">Membrane</keyword>
<feature type="transmembrane region" description="Helical" evidence="1">
    <location>
        <begin position="231"/>
        <end position="253"/>
    </location>
</feature>
<comment type="caution">
    <text evidence="2">The sequence shown here is derived from an EMBL/GenBank/DDBJ whole genome shotgun (WGS) entry which is preliminary data.</text>
</comment>
<proteinExistence type="predicted"/>
<accession>K9EBH7</accession>
<evidence type="ECO:0000313" key="3">
    <source>
        <dbReference type="Proteomes" id="UP000009875"/>
    </source>
</evidence>
<dbReference type="STRING" id="883081.HMPREF9698_01357"/>
<keyword evidence="3" id="KW-1185">Reference proteome</keyword>
<dbReference type="Proteomes" id="UP000009875">
    <property type="component" value="Unassembled WGS sequence"/>
</dbReference>
<evidence type="ECO:0000313" key="2">
    <source>
        <dbReference type="EMBL" id="EKU93196.1"/>
    </source>
</evidence>
<evidence type="ECO:0000256" key="1">
    <source>
        <dbReference type="SAM" id="Phobius"/>
    </source>
</evidence>
<dbReference type="eggNOG" id="COG4652">
    <property type="taxonomic scope" value="Bacteria"/>
</dbReference>
<dbReference type="RefSeq" id="WP_003778379.1">
    <property type="nucleotide sequence ID" value="NZ_JH992960.1"/>
</dbReference>
<feature type="transmembrane region" description="Helical" evidence="1">
    <location>
        <begin position="679"/>
        <end position="699"/>
    </location>
</feature>
<name>K9EBH7_9LACT</name>
<feature type="transmembrane region" description="Helical" evidence="1">
    <location>
        <begin position="589"/>
        <end position="608"/>
    </location>
</feature>
<gene>
    <name evidence="2" type="ORF">HMPREF9698_01357</name>
</gene>
<feature type="transmembrane region" description="Helical" evidence="1">
    <location>
        <begin position="643"/>
        <end position="659"/>
    </location>
</feature>
<feature type="transmembrane region" description="Helical" evidence="1">
    <location>
        <begin position="268"/>
        <end position="289"/>
    </location>
</feature>
<reference evidence="2 3" key="1">
    <citation type="submission" date="2012-09" db="EMBL/GenBank/DDBJ databases">
        <title>The Genome Sequence of Alloiococcus otitis ATCC 51267.</title>
        <authorList>
            <consortium name="The Broad Institute Genome Sequencing Platform"/>
            <person name="Earl A."/>
            <person name="Ward D."/>
            <person name="Feldgarden M."/>
            <person name="Gevers D."/>
            <person name="Huys G."/>
            <person name="Walker B."/>
            <person name="Young S.K."/>
            <person name="Zeng Q."/>
            <person name="Gargeya S."/>
            <person name="Fitzgerald M."/>
            <person name="Haas B."/>
            <person name="Abouelleil A."/>
            <person name="Alvarado L."/>
            <person name="Arachchi H.M."/>
            <person name="Berlin A.M."/>
            <person name="Chapman S.B."/>
            <person name="Goldberg J."/>
            <person name="Griggs A."/>
            <person name="Gujja S."/>
            <person name="Hansen M."/>
            <person name="Howarth C."/>
            <person name="Imamovic A."/>
            <person name="Larimer J."/>
            <person name="McCowen C."/>
            <person name="Montmayeur A."/>
            <person name="Murphy C."/>
            <person name="Neiman D."/>
            <person name="Pearson M."/>
            <person name="Priest M."/>
            <person name="Roberts A."/>
            <person name="Saif S."/>
            <person name="Shea T."/>
            <person name="Sisk P."/>
            <person name="Sykes S."/>
            <person name="Wortman J."/>
            <person name="Nusbaum C."/>
            <person name="Birren B."/>
        </authorList>
    </citation>
    <scope>NUCLEOTIDE SEQUENCE [LARGE SCALE GENOMIC DNA]</scope>
    <source>
        <strain evidence="2 3">ATCC 51267</strain>
    </source>
</reference>
<dbReference type="EMBL" id="AGXA01000022">
    <property type="protein sequence ID" value="EKU93196.1"/>
    <property type="molecule type" value="Genomic_DNA"/>
</dbReference>
<feature type="transmembrane region" description="Helical" evidence="1">
    <location>
        <begin position="183"/>
        <end position="204"/>
    </location>
</feature>
<evidence type="ECO:0008006" key="4">
    <source>
        <dbReference type="Google" id="ProtNLM"/>
    </source>
</evidence>
<dbReference type="AlphaFoldDB" id="K9EBH7"/>
<sequence length="717" mass="82628">MKKTTGILTVVLMVVLSLGYFIYRDDTVMKQVFKEFDTTVNIVSNPEQIKQNIETIQVLAQANDLIFVKQVSPPKDSPYAKQEIYFYVSGQGLGPSEKSSQDQPGLGQFDAEHLSTLLTRKKLQARPFAEINPEDFNGDYQVKGKADRVQDFVDQLNQKTSLAIQANIDPNFSQVSQYTVKQAFIYGLSVFVLAASLIFCFIMYNSTLSKEISVVNLLGYNKAEFSPHKSAFLLLGPSLLSLFLSTLLLYFFSQSKSLLRFILAVKDFYLFFTIIVGLLFGLECILLMWKVQKSKTLLWLKGMRTYHSKLFLFAKTASLTLVLYLLTLSVFGLANYLRMQPYLASWDKAQAYGNIACSWPMSYEENDQKFQSQILPNLNDLWDQLDDQGAILFESPNMTELNSQLREDQDYLNSLPFNGKYAYINQNYLDVSSLLDDKGQVLKDYEMKDKAWTIFVPESLDVTEEDRRAIRQDHFDQVLDKEAITEDYVFIQDKQEVFSFDSRQKISEGNLRDYVFIMVQGSELDPAFSIKLPSLVNASFHPYLTQPQQAYQSLKETIDQTKASPYILYVSNIFNDMTYRIEEYKIESFIYLFAFILALFILFSVLAIDRDNYFYSQGQRIEVLRLLGYPQVAIHKRKLVQNFLLYGLSIMALSVFLLASDYLSSYGLYSPEGGWLNQFFPILNLLVTLCLYLSFLLEYRSWKKRESRMVEGLKEGT</sequence>
<keyword evidence="1" id="KW-1133">Transmembrane helix</keyword>
<feature type="transmembrane region" description="Helical" evidence="1">
    <location>
        <begin position="310"/>
        <end position="334"/>
    </location>
</feature>
<dbReference type="HOGENOM" id="CLU_378463_0_0_9"/>
<organism evidence="2 3">
    <name type="scientific">Alloiococcus otitis ATCC 51267</name>
    <dbReference type="NCBI Taxonomy" id="883081"/>
    <lineage>
        <taxon>Bacteria</taxon>
        <taxon>Bacillati</taxon>
        <taxon>Bacillota</taxon>
        <taxon>Bacilli</taxon>
        <taxon>Lactobacillales</taxon>
        <taxon>Carnobacteriaceae</taxon>
        <taxon>Alloiococcus</taxon>
    </lineage>
</organism>
<feature type="transmembrane region" description="Helical" evidence="1">
    <location>
        <begin position="7"/>
        <end position="23"/>
    </location>
</feature>